<evidence type="ECO:0000313" key="3">
    <source>
        <dbReference type="Proteomes" id="UP001333110"/>
    </source>
</evidence>
<evidence type="ECO:0000313" key="2">
    <source>
        <dbReference type="EMBL" id="KAK4829129.1"/>
    </source>
</evidence>
<keyword evidence="1" id="KW-0812">Transmembrane</keyword>
<keyword evidence="3" id="KW-1185">Reference proteome</keyword>
<reference evidence="2 3" key="1">
    <citation type="journal article" date="2023" name="J. Hered.">
        <title>Chromosome-level genome of the wood stork (Mycteria americana) provides insight into avian chromosome evolution.</title>
        <authorList>
            <person name="Flamio R. Jr."/>
            <person name="Ramstad K.M."/>
        </authorList>
    </citation>
    <scope>NUCLEOTIDE SEQUENCE [LARGE SCALE GENOMIC DNA]</scope>
    <source>
        <strain evidence="2">JAX WOST 10</strain>
    </source>
</reference>
<dbReference type="Proteomes" id="UP001333110">
    <property type="component" value="Unassembled WGS sequence"/>
</dbReference>
<keyword evidence="1" id="KW-0472">Membrane</keyword>
<feature type="transmembrane region" description="Helical" evidence="1">
    <location>
        <begin position="46"/>
        <end position="68"/>
    </location>
</feature>
<gene>
    <name evidence="2" type="ORF">QYF61_002208</name>
</gene>
<evidence type="ECO:0000256" key="1">
    <source>
        <dbReference type="SAM" id="Phobius"/>
    </source>
</evidence>
<name>A0AAN7S1W2_MYCAM</name>
<organism evidence="2 3">
    <name type="scientific">Mycteria americana</name>
    <name type="common">Wood stork</name>
    <dbReference type="NCBI Taxonomy" id="33587"/>
    <lineage>
        <taxon>Eukaryota</taxon>
        <taxon>Metazoa</taxon>
        <taxon>Chordata</taxon>
        <taxon>Craniata</taxon>
        <taxon>Vertebrata</taxon>
        <taxon>Euteleostomi</taxon>
        <taxon>Archelosauria</taxon>
        <taxon>Archosauria</taxon>
        <taxon>Dinosauria</taxon>
        <taxon>Saurischia</taxon>
        <taxon>Theropoda</taxon>
        <taxon>Coelurosauria</taxon>
        <taxon>Aves</taxon>
        <taxon>Neognathae</taxon>
        <taxon>Neoaves</taxon>
        <taxon>Aequornithes</taxon>
        <taxon>Ciconiiformes</taxon>
        <taxon>Ciconiidae</taxon>
        <taxon>Mycteria</taxon>
    </lineage>
</organism>
<accession>A0AAN7S1W2</accession>
<dbReference type="AlphaFoldDB" id="A0AAN7S1W2"/>
<dbReference type="EMBL" id="JAUNZN010000001">
    <property type="protein sequence ID" value="KAK4829129.1"/>
    <property type="molecule type" value="Genomic_DNA"/>
</dbReference>
<sequence length="98" mass="11323">METRSSQQSMAGIRHKSKQKRFRLNIMRFFFPMRAGRQWSGLPREAVPALSLELVFASNLILTFVFAWKTPIKIRPRVKIQSLWGATKAGFDFVSPPK</sequence>
<protein>
    <submittedName>
        <fullName evidence="2">Uncharacterized protein</fullName>
    </submittedName>
</protein>
<proteinExistence type="predicted"/>
<comment type="caution">
    <text evidence="2">The sequence shown here is derived from an EMBL/GenBank/DDBJ whole genome shotgun (WGS) entry which is preliminary data.</text>
</comment>
<keyword evidence="1" id="KW-1133">Transmembrane helix</keyword>